<gene>
    <name evidence="1" type="ORF">LOTGIDRAFT_155631</name>
</gene>
<sequence>MQKCKYHVSLQPVSNWGFPANTHPILLELGKELNCGPTMFKFLQTNFMEGKFDIPFVKIAGKEGTYNMKEIVYVDSRIQSMGAELTYKLNSRKADMKMTDEQYTILHSDSKLDANITTDGFWGSIRDYPQFDIYQEILKQRWFGKDINTCGVHTYDFDNTLLRPVQVQFQATESIFNKYFPTEFFYVESLQNPLGAVEAFLNFTIASPQNC</sequence>
<proteinExistence type="predicted"/>
<dbReference type="Proteomes" id="UP000030746">
    <property type="component" value="Unassembled WGS sequence"/>
</dbReference>
<dbReference type="AlphaFoldDB" id="V3ZEU0"/>
<dbReference type="GeneID" id="20236771"/>
<dbReference type="EMBL" id="KB203854">
    <property type="protein sequence ID" value="ESO82617.1"/>
    <property type="molecule type" value="Genomic_DNA"/>
</dbReference>
<name>V3ZEU0_LOTGI</name>
<dbReference type="HOGENOM" id="CLU_1306116_0_0_1"/>
<dbReference type="CTD" id="20236771"/>
<accession>V3ZEU0</accession>
<organism evidence="1 2">
    <name type="scientific">Lottia gigantea</name>
    <name type="common">Giant owl limpet</name>
    <dbReference type="NCBI Taxonomy" id="225164"/>
    <lineage>
        <taxon>Eukaryota</taxon>
        <taxon>Metazoa</taxon>
        <taxon>Spiralia</taxon>
        <taxon>Lophotrochozoa</taxon>
        <taxon>Mollusca</taxon>
        <taxon>Gastropoda</taxon>
        <taxon>Patellogastropoda</taxon>
        <taxon>Lottioidea</taxon>
        <taxon>Lottiidae</taxon>
        <taxon>Lottia</taxon>
    </lineage>
</organism>
<dbReference type="RefSeq" id="XP_009066422.1">
    <property type="nucleotide sequence ID" value="XM_009068174.1"/>
</dbReference>
<evidence type="ECO:0000313" key="1">
    <source>
        <dbReference type="EMBL" id="ESO82617.1"/>
    </source>
</evidence>
<protein>
    <submittedName>
        <fullName evidence="1">Uncharacterized protein</fullName>
    </submittedName>
</protein>
<evidence type="ECO:0000313" key="2">
    <source>
        <dbReference type="Proteomes" id="UP000030746"/>
    </source>
</evidence>
<dbReference type="OrthoDB" id="6131956at2759"/>
<dbReference type="KEGG" id="lgi:LOTGIDRAFT_155631"/>
<reference evidence="1 2" key="1">
    <citation type="journal article" date="2013" name="Nature">
        <title>Insights into bilaterian evolution from three spiralian genomes.</title>
        <authorList>
            <person name="Simakov O."/>
            <person name="Marletaz F."/>
            <person name="Cho S.J."/>
            <person name="Edsinger-Gonzales E."/>
            <person name="Havlak P."/>
            <person name="Hellsten U."/>
            <person name="Kuo D.H."/>
            <person name="Larsson T."/>
            <person name="Lv J."/>
            <person name="Arendt D."/>
            <person name="Savage R."/>
            <person name="Osoegawa K."/>
            <person name="de Jong P."/>
            <person name="Grimwood J."/>
            <person name="Chapman J.A."/>
            <person name="Shapiro H."/>
            <person name="Aerts A."/>
            <person name="Otillar R.P."/>
            <person name="Terry A.Y."/>
            <person name="Boore J.L."/>
            <person name="Grigoriev I.V."/>
            <person name="Lindberg D.R."/>
            <person name="Seaver E.C."/>
            <person name="Weisblat D.A."/>
            <person name="Putnam N.H."/>
            <person name="Rokhsar D.S."/>
        </authorList>
    </citation>
    <scope>NUCLEOTIDE SEQUENCE [LARGE SCALE GENOMIC DNA]</scope>
</reference>
<keyword evidence="2" id="KW-1185">Reference proteome</keyword>
<dbReference type="OMA" id="LEIGTEH"/>